<reference evidence="2 4" key="1">
    <citation type="journal article" date="2020" name="Stud. Mycol.">
        <title>101 Dothideomycetes genomes: a test case for predicting lifestyles and emergence of pathogens.</title>
        <authorList>
            <person name="Haridas S."/>
            <person name="Albert R."/>
            <person name="Binder M."/>
            <person name="Bloem J."/>
            <person name="Labutti K."/>
            <person name="Salamov A."/>
            <person name="Andreopoulos B."/>
            <person name="Baker S."/>
            <person name="Barry K."/>
            <person name="Bills G."/>
            <person name="Bluhm B."/>
            <person name="Cannon C."/>
            <person name="Castanera R."/>
            <person name="Culley D."/>
            <person name="Daum C."/>
            <person name="Ezra D."/>
            <person name="Gonzalez J."/>
            <person name="Henrissat B."/>
            <person name="Kuo A."/>
            <person name="Liang C."/>
            <person name="Lipzen A."/>
            <person name="Lutzoni F."/>
            <person name="Magnuson J."/>
            <person name="Mondo S."/>
            <person name="Nolan M."/>
            <person name="Ohm R."/>
            <person name="Pangilinan J."/>
            <person name="Park H.-J."/>
            <person name="Ramirez L."/>
            <person name="Alfaro M."/>
            <person name="Sun H."/>
            <person name="Tritt A."/>
            <person name="Yoshinaga Y."/>
            <person name="Zwiers L.-H."/>
            <person name="Turgeon B."/>
            <person name="Goodwin S."/>
            <person name="Spatafora J."/>
            <person name="Crous P."/>
            <person name="Grigoriev I."/>
        </authorList>
    </citation>
    <scope>NUCLEOTIDE SEQUENCE</scope>
    <source>
        <strain evidence="2 4">CBS 304.34</strain>
    </source>
</reference>
<evidence type="ECO:0000256" key="1">
    <source>
        <dbReference type="SAM" id="MobiDB-lite"/>
    </source>
</evidence>
<evidence type="ECO:0000313" key="2">
    <source>
        <dbReference type="EMBL" id="KAF2814782.1"/>
    </source>
</evidence>
<proteinExistence type="predicted"/>
<organism evidence="2">
    <name type="scientific">Mytilinidion resinicola</name>
    <dbReference type="NCBI Taxonomy" id="574789"/>
    <lineage>
        <taxon>Eukaryota</taxon>
        <taxon>Fungi</taxon>
        <taxon>Dikarya</taxon>
        <taxon>Ascomycota</taxon>
        <taxon>Pezizomycotina</taxon>
        <taxon>Dothideomycetes</taxon>
        <taxon>Pleosporomycetidae</taxon>
        <taxon>Mytilinidiales</taxon>
        <taxon>Mytilinidiaceae</taxon>
        <taxon>Mytilinidion</taxon>
    </lineage>
</organism>
<feature type="region of interest" description="Disordered" evidence="1">
    <location>
        <begin position="1"/>
        <end position="41"/>
    </location>
</feature>
<name>A0A6A6Z0T6_9PEZI</name>
<reference evidence="4" key="2">
    <citation type="submission" date="2020-04" db="EMBL/GenBank/DDBJ databases">
        <authorList>
            <consortium name="NCBI Genome Project"/>
        </authorList>
    </citation>
    <scope>NUCLEOTIDE SEQUENCE</scope>
    <source>
        <strain evidence="4">CBS 304.34</strain>
    </source>
</reference>
<dbReference type="GeneID" id="54465875"/>
<sequence>MRGQRSGAAKRVTGANKRCHENVVHSRAPRTSTEALSRASKPADVGTAQWERAAATWAFAVSDAVLPNIRSHSPLAGFPAPDADQGIGRRHRRITTCSHPGFGLRALSTTPQRFQHCRNASPFANAAAGIEPCRTLASSLTSNGPFREHRQTRSGSSPLDAPCVPVACAAKVARTASISPTSGTPSLHKTRSPPAYLSTYPILLNHRCTPREARRAR</sequence>
<evidence type="ECO:0000313" key="4">
    <source>
        <dbReference type="RefSeq" id="XP_033581746.1"/>
    </source>
</evidence>
<evidence type="ECO:0000313" key="3">
    <source>
        <dbReference type="Proteomes" id="UP000504636"/>
    </source>
</evidence>
<dbReference type="Proteomes" id="UP000504636">
    <property type="component" value="Unplaced"/>
</dbReference>
<reference evidence="4" key="3">
    <citation type="submission" date="2025-04" db="UniProtKB">
        <authorList>
            <consortium name="RefSeq"/>
        </authorList>
    </citation>
    <scope>IDENTIFICATION</scope>
    <source>
        <strain evidence="4">CBS 304.34</strain>
    </source>
</reference>
<protein>
    <submittedName>
        <fullName evidence="2 4">Uncharacterized protein</fullName>
    </submittedName>
</protein>
<dbReference type="EMBL" id="MU003694">
    <property type="protein sequence ID" value="KAF2814782.1"/>
    <property type="molecule type" value="Genomic_DNA"/>
</dbReference>
<dbReference type="AlphaFoldDB" id="A0A6A6Z0T6"/>
<accession>A0A6A6Z0T6</accession>
<dbReference type="RefSeq" id="XP_033581746.1">
    <property type="nucleotide sequence ID" value="XM_033724982.1"/>
</dbReference>
<keyword evidence="3" id="KW-1185">Reference proteome</keyword>
<gene>
    <name evidence="2 4" type="ORF">BDZ99DRAFT_515557</name>
</gene>